<organism evidence="6 7">
    <name type="scientific">Actinacidiphila epipremni</name>
    <dbReference type="NCBI Taxonomy" id="2053013"/>
    <lineage>
        <taxon>Bacteria</taxon>
        <taxon>Bacillati</taxon>
        <taxon>Actinomycetota</taxon>
        <taxon>Actinomycetes</taxon>
        <taxon>Kitasatosporales</taxon>
        <taxon>Streptomycetaceae</taxon>
        <taxon>Actinacidiphila</taxon>
    </lineage>
</organism>
<keyword evidence="2" id="KW-0732">Signal</keyword>
<comment type="similarity">
    <text evidence="1">Belongs to the peptidase S1 family.</text>
</comment>
<evidence type="ECO:0000259" key="5">
    <source>
        <dbReference type="PROSITE" id="PS50240"/>
    </source>
</evidence>
<evidence type="ECO:0000256" key="1">
    <source>
        <dbReference type="ARBA" id="ARBA00007664"/>
    </source>
</evidence>
<dbReference type="Gene3D" id="2.130.10.130">
    <property type="entry name" value="Integrin alpha, N-terminal"/>
    <property type="match status" value="1"/>
</dbReference>
<dbReference type="RefSeq" id="WP_167983871.1">
    <property type="nucleotide sequence ID" value="NZ_JAATEJ010000012.1"/>
</dbReference>
<dbReference type="SUPFAM" id="SSF50494">
    <property type="entry name" value="Trypsin-like serine proteases"/>
    <property type="match status" value="1"/>
</dbReference>
<dbReference type="Gene3D" id="2.40.10.10">
    <property type="entry name" value="Trypsin-like serine proteases"/>
    <property type="match status" value="1"/>
</dbReference>
<evidence type="ECO:0000256" key="4">
    <source>
        <dbReference type="RuleBase" id="RU363034"/>
    </source>
</evidence>
<comment type="caution">
    <text evidence="6">The sequence shown here is derived from an EMBL/GenBank/DDBJ whole genome shotgun (WGS) entry which is preliminary data.</text>
</comment>
<dbReference type="SUPFAM" id="SSF69318">
    <property type="entry name" value="Integrin alpha N-terminal domain"/>
    <property type="match status" value="1"/>
</dbReference>
<evidence type="ECO:0000313" key="7">
    <source>
        <dbReference type="Proteomes" id="UP000734511"/>
    </source>
</evidence>
<evidence type="ECO:0000313" key="6">
    <source>
        <dbReference type="EMBL" id="NJP45001.1"/>
    </source>
</evidence>
<dbReference type="PANTHER" id="PTHR24276:SF98">
    <property type="entry name" value="FI18310P1-RELATED"/>
    <property type="match status" value="1"/>
</dbReference>
<dbReference type="InterPro" id="IPR018114">
    <property type="entry name" value="TRYPSIN_HIS"/>
</dbReference>
<sequence>MFPARKSADRRRGRRLPLAAGAVAFGAGAAGVLLVAPAQAGTPVRPPVAPAPVHPQAPSAAQLGAAAAHAVPAVHARDKAAAQSRATGKAAPLDPKIIGGTTTTIASAPWAVQLWYDDENGTPADFSDDDAFFCSGVLVAPTKVVTAGHCAAGEHWDDTNPDGTVFGFALTGTDQLPTVNADNTTNWHGGTPTAVWRQWSHPSFNAVTLDNDIAVLTLDTPVTATPLPLAPADDTADYAVGTNATVYGWGRTSSTSEDLSQTLRKATLPIDPAADCTAAYGTQFNAAHQVCAGPAATGTDDGTTGVCNGDSGGPLVVAGRLVGVTSGASQSCVAEGTYSVFTKVSAYDGVVQPRIDDADVSGDGRADLWGVTSTGEMYLYFSTGNAFEARRDEGANPGLTLLRQSDLDRDGFPDLLERYSDGQLFVDNGTTVSRVGSGWNSMASLVAPGDLSGDGLPDLVGTDTNGTSWFYPGNGKGGFGARSQIGTGWGQYAGTLYGSGDLTGDGRPDMVARDTTGVLWLYTGTGKAPGVWAARTRVGAGWGQYDLFAATGDITGDGHADLIARDTTGVLWLYPGTGSTTAPYAARIRIGAGWGAYTQLG</sequence>
<dbReference type="InterPro" id="IPR028994">
    <property type="entry name" value="Integrin_alpha_N"/>
</dbReference>
<dbReference type="SMART" id="SM00020">
    <property type="entry name" value="Tryp_SPc"/>
    <property type="match status" value="1"/>
</dbReference>
<keyword evidence="7" id="KW-1185">Reference proteome</keyword>
<protein>
    <submittedName>
        <fullName evidence="6">Trypsin-like serine protease</fullName>
    </submittedName>
</protein>
<dbReference type="InterPro" id="IPR043504">
    <property type="entry name" value="Peptidase_S1_PA_chymotrypsin"/>
</dbReference>
<keyword evidence="4" id="KW-0378">Hydrolase</keyword>
<dbReference type="InterPro" id="IPR001314">
    <property type="entry name" value="Peptidase_S1A"/>
</dbReference>
<dbReference type="PROSITE" id="PS50240">
    <property type="entry name" value="TRYPSIN_DOM"/>
    <property type="match status" value="1"/>
</dbReference>
<keyword evidence="4" id="KW-0720">Serine protease</keyword>
<dbReference type="Pfam" id="PF13517">
    <property type="entry name" value="FG-GAP_3"/>
    <property type="match status" value="1"/>
</dbReference>
<name>A0ABX0ZTR3_9ACTN</name>
<dbReference type="Proteomes" id="UP000734511">
    <property type="component" value="Unassembled WGS sequence"/>
</dbReference>
<dbReference type="InterPro" id="IPR001254">
    <property type="entry name" value="Trypsin_dom"/>
</dbReference>
<proteinExistence type="inferred from homology"/>
<gene>
    <name evidence="6" type="ORF">HCN08_16600</name>
</gene>
<dbReference type="InterPro" id="IPR013517">
    <property type="entry name" value="FG-GAP"/>
</dbReference>
<dbReference type="PROSITE" id="PS00135">
    <property type="entry name" value="TRYPSIN_SER"/>
    <property type="match status" value="1"/>
</dbReference>
<keyword evidence="3" id="KW-1015">Disulfide bond</keyword>
<reference evidence="6 7" key="1">
    <citation type="submission" date="2020-03" db="EMBL/GenBank/DDBJ databases">
        <title>WGS of actinomycetes isolated from Thailand.</title>
        <authorList>
            <person name="Thawai C."/>
        </authorList>
    </citation>
    <scope>NUCLEOTIDE SEQUENCE [LARGE SCALE GENOMIC DNA]</scope>
    <source>
        <strain evidence="6 7">PRB2-1</strain>
    </source>
</reference>
<dbReference type="PANTHER" id="PTHR24276">
    <property type="entry name" value="POLYSERASE-RELATED"/>
    <property type="match status" value="1"/>
</dbReference>
<dbReference type="InterPro" id="IPR050430">
    <property type="entry name" value="Peptidase_S1"/>
</dbReference>
<feature type="domain" description="Peptidase S1" evidence="5">
    <location>
        <begin position="97"/>
        <end position="356"/>
    </location>
</feature>
<dbReference type="CDD" id="cd00190">
    <property type="entry name" value="Tryp_SPc"/>
    <property type="match status" value="1"/>
</dbReference>
<dbReference type="InterPro" id="IPR009003">
    <property type="entry name" value="Peptidase_S1_PA"/>
</dbReference>
<dbReference type="PRINTS" id="PR00722">
    <property type="entry name" value="CHYMOTRYPSIN"/>
</dbReference>
<dbReference type="EMBL" id="JAATEJ010000012">
    <property type="protein sequence ID" value="NJP45001.1"/>
    <property type="molecule type" value="Genomic_DNA"/>
</dbReference>
<keyword evidence="4" id="KW-0645">Protease</keyword>
<evidence type="ECO:0000256" key="2">
    <source>
        <dbReference type="ARBA" id="ARBA00022729"/>
    </source>
</evidence>
<dbReference type="Pfam" id="PF00089">
    <property type="entry name" value="Trypsin"/>
    <property type="match status" value="1"/>
</dbReference>
<accession>A0ABX0ZTR3</accession>
<dbReference type="PROSITE" id="PS00134">
    <property type="entry name" value="TRYPSIN_HIS"/>
    <property type="match status" value="1"/>
</dbReference>
<dbReference type="InterPro" id="IPR033116">
    <property type="entry name" value="TRYPSIN_SER"/>
</dbReference>
<evidence type="ECO:0000256" key="3">
    <source>
        <dbReference type="ARBA" id="ARBA00023157"/>
    </source>
</evidence>